<accession>A0ABY4CAE4</accession>
<keyword evidence="6" id="KW-0902">Two-component regulatory system</keyword>
<keyword evidence="3 7" id="KW-0597">Phosphoprotein</keyword>
<dbReference type="Gene3D" id="3.30.565.10">
    <property type="entry name" value="Histidine kinase-like ATPase, C-terminal domain"/>
    <property type="match status" value="1"/>
</dbReference>
<dbReference type="SMART" id="SM00388">
    <property type="entry name" value="HisKA"/>
    <property type="match status" value="1"/>
</dbReference>
<dbReference type="InterPro" id="IPR005467">
    <property type="entry name" value="His_kinase_dom"/>
</dbReference>
<dbReference type="GO" id="GO:0005524">
    <property type="term" value="F:ATP binding"/>
    <property type="evidence" value="ECO:0007669"/>
    <property type="project" value="UniProtKB-KW"/>
</dbReference>
<dbReference type="PROSITE" id="PS50110">
    <property type="entry name" value="RESPONSE_REGULATORY"/>
    <property type="match status" value="1"/>
</dbReference>
<dbReference type="Pfam" id="PF02518">
    <property type="entry name" value="HATPase_c"/>
    <property type="match status" value="1"/>
</dbReference>
<dbReference type="Pfam" id="PF00072">
    <property type="entry name" value="Response_reg"/>
    <property type="match status" value="1"/>
</dbReference>
<dbReference type="SMART" id="SM00448">
    <property type="entry name" value="REC"/>
    <property type="match status" value="1"/>
</dbReference>
<reference evidence="10" key="1">
    <citation type="submission" date="2022-03" db="EMBL/GenBank/DDBJ databases">
        <title>Genome Identification and Characterization of new species Bdellovibrio reynosense LBG001 sp. nov. from a Mexico soil sample.</title>
        <authorList>
            <person name="Camilli A."/>
            <person name="Ajao Y."/>
            <person name="Guo X."/>
        </authorList>
    </citation>
    <scope>NUCLEOTIDE SEQUENCE</scope>
    <source>
        <strain evidence="10">LBG001</strain>
    </source>
</reference>
<organism evidence="10 11">
    <name type="scientific">Bdellovibrio reynosensis</name>
    <dbReference type="NCBI Taxonomy" id="2835041"/>
    <lineage>
        <taxon>Bacteria</taxon>
        <taxon>Pseudomonadati</taxon>
        <taxon>Bdellovibrionota</taxon>
        <taxon>Bdellovibrionia</taxon>
        <taxon>Bdellovibrionales</taxon>
        <taxon>Pseudobdellovibrionaceae</taxon>
        <taxon>Bdellovibrio</taxon>
    </lineage>
</organism>
<dbReference type="InterPro" id="IPR011006">
    <property type="entry name" value="CheY-like_superfamily"/>
</dbReference>
<dbReference type="SMART" id="SM00065">
    <property type="entry name" value="GAF"/>
    <property type="match status" value="1"/>
</dbReference>
<dbReference type="SUPFAM" id="SSF55781">
    <property type="entry name" value="GAF domain-like"/>
    <property type="match status" value="1"/>
</dbReference>
<dbReference type="EC" id="2.7.13.3" evidence="2"/>
<dbReference type="PRINTS" id="PR00344">
    <property type="entry name" value="BCTRLSENSOR"/>
</dbReference>
<evidence type="ECO:0000256" key="6">
    <source>
        <dbReference type="ARBA" id="ARBA00023012"/>
    </source>
</evidence>
<keyword evidence="10" id="KW-0547">Nucleotide-binding</keyword>
<dbReference type="Gene3D" id="3.40.50.2300">
    <property type="match status" value="1"/>
</dbReference>
<dbReference type="InterPro" id="IPR004358">
    <property type="entry name" value="Sig_transdc_His_kin-like_C"/>
</dbReference>
<proteinExistence type="predicted"/>
<dbReference type="InterPro" id="IPR001789">
    <property type="entry name" value="Sig_transdc_resp-reg_receiver"/>
</dbReference>
<dbReference type="PANTHER" id="PTHR45339:SF1">
    <property type="entry name" value="HYBRID SIGNAL TRANSDUCTION HISTIDINE KINASE J"/>
    <property type="match status" value="1"/>
</dbReference>
<dbReference type="CDD" id="cd16922">
    <property type="entry name" value="HATPase_EvgS-ArcB-TorS-like"/>
    <property type="match status" value="1"/>
</dbReference>
<dbReference type="InterPro" id="IPR029016">
    <property type="entry name" value="GAF-like_dom_sf"/>
</dbReference>
<keyword evidence="4" id="KW-0808">Transferase</keyword>
<keyword evidence="11" id="KW-1185">Reference proteome</keyword>
<dbReference type="PANTHER" id="PTHR45339">
    <property type="entry name" value="HYBRID SIGNAL TRANSDUCTION HISTIDINE KINASE J"/>
    <property type="match status" value="1"/>
</dbReference>
<dbReference type="CDD" id="cd00082">
    <property type="entry name" value="HisKA"/>
    <property type="match status" value="1"/>
</dbReference>
<keyword evidence="5" id="KW-0418">Kinase</keyword>
<dbReference type="Gene3D" id="1.10.287.130">
    <property type="match status" value="1"/>
</dbReference>
<dbReference type="EMBL" id="CP093442">
    <property type="protein sequence ID" value="UOF00656.1"/>
    <property type="molecule type" value="Genomic_DNA"/>
</dbReference>
<dbReference type="RefSeq" id="WP_243536824.1">
    <property type="nucleotide sequence ID" value="NZ_CP093442.1"/>
</dbReference>
<dbReference type="SMART" id="SM00387">
    <property type="entry name" value="HATPase_c"/>
    <property type="match status" value="1"/>
</dbReference>
<dbReference type="SUPFAM" id="SSF52172">
    <property type="entry name" value="CheY-like"/>
    <property type="match status" value="1"/>
</dbReference>
<comment type="catalytic activity">
    <reaction evidence="1">
        <text>ATP + protein L-histidine = ADP + protein N-phospho-L-histidine.</text>
        <dbReference type="EC" id="2.7.13.3"/>
    </reaction>
</comment>
<feature type="domain" description="Histidine kinase" evidence="8">
    <location>
        <begin position="189"/>
        <end position="411"/>
    </location>
</feature>
<evidence type="ECO:0000256" key="7">
    <source>
        <dbReference type="PROSITE-ProRule" id="PRU00169"/>
    </source>
</evidence>
<dbReference type="Pfam" id="PF00512">
    <property type="entry name" value="HisKA"/>
    <property type="match status" value="1"/>
</dbReference>
<dbReference type="Pfam" id="PF13185">
    <property type="entry name" value="GAF_2"/>
    <property type="match status" value="1"/>
</dbReference>
<dbReference type="Gene3D" id="3.30.450.40">
    <property type="match status" value="1"/>
</dbReference>
<evidence type="ECO:0000256" key="4">
    <source>
        <dbReference type="ARBA" id="ARBA00022679"/>
    </source>
</evidence>
<dbReference type="SUPFAM" id="SSF55874">
    <property type="entry name" value="ATPase domain of HSP90 chaperone/DNA topoisomerase II/histidine kinase"/>
    <property type="match status" value="1"/>
</dbReference>
<evidence type="ECO:0000256" key="1">
    <source>
        <dbReference type="ARBA" id="ARBA00000085"/>
    </source>
</evidence>
<dbReference type="InterPro" id="IPR036890">
    <property type="entry name" value="HATPase_C_sf"/>
</dbReference>
<name>A0ABY4CAE4_9BACT</name>
<evidence type="ECO:0000256" key="2">
    <source>
        <dbReference type="ARBA" id="ARBA00012438"/>
    </source>
</evidence>
<dbReference type="CDD" id="cd17546">
    <property type="entry name" value="REC_hyHK_CKI1_RcsC-like"/>
    <property type="match status" value="1"/>
</dbReference>
<dbReference type="PROSITE" id="PS50109">
    <property type="entry name" value="HIS_KIN"/>
    <property type="match status" value="1"/>
</dbReference>
<sequence length="555" mass="60977">MVFKRLFNSSKSQEIKELSEIIRLQQEIATSELELRQLKKLICLRTQEITQAKGAVVEMAEEDSMVYVACTGSLENMLGVKLKIVSSLSGQSVLSRKILYCSDSETDYRVDREACRRVGARSMICVPLFHKSHVVGVLKVVSTEVNAFNEKQINTLTLIAGLLSAVIAIRKSEQAANQGAKIKSEFLANMSHEIRTPINGVVGMTSLLKDTPLNSQQKGFVEIIDTSAKILLGIINDILDLSKIEARKLNLENIDFDLHQTLNEVTRALAFEAEKKTLKLVLTIKAEVPQFVVGDPIRFRQILINLINNAIKFTESGTVEITAQKVGSVDLKTAKVRFDVKDSGIGMSETTVQELFKPFTQADSATTRRFGGTGLGLSICKQLVELMNGDISVKSALNEGSLFSFTLPMHLSAPKAEVKTVTKSVDLSTRKLQILIADDNLTNRLVAGQMVEKMGHQPTIVSNGKEAIEALQVKTFDLVLMDCRMPELDGYQATRLIRASGKNFSQIPIIALTAGAMDEDREACKAAGMSGYLAKPMTYDDLVAAIENQMSKVVV</sequence>
<dbReference type="InterPro" id="IPR003594">
    <property type="entry name" value="HATPase_dom"/>
</dbReference>
<evidence type="ECO:0000313" key="11">
    <source>
        <dbReference type="Proteomes" id="UP000830116"/>
    </source>
</evidence>
<evidence type="ECO:0000259" key="8">
    <source>
        <dbReference type="PROSITE" id="PS50109"/>
    </source>
</evidence>
<dbReference type="InterPro" id="IPR003661">
    <property type="entry name" value="HisK_dim/P_dom"/>
</dbReference>
<dbReference type="InterPro" id="IPR003018">
    <property type="entry name" value="GAF"/>
</dbReference>
<gene>
    <name evidence="10" type="ORF">MNR06_13210</name>
</gene>
<evidence type="ECO:0000256" key="3">
    <source>
        <dbReference type="ARBA" id="ARBA00022553"/>
    </source>
</evidence>
<protein>
    <recommendedName>
        <fullName evidence="2">histidine kinase</fullName>
        <ecNumber evidence="2">2.7.13.3</ecNumber>
    </recommendedName>
</protein>
<dbReference type="Proteomes" id="UP000830116">
    <property type="component" value="Chromosome"/>
</dbReference>
<feature type="domain" description="Response regulatory" evidence="9">
    <location>
        <begin position="433"/>
        <end position="550"/>
    </location>
</feature>
<evidence type="ECO:0000259" key="9">
    <source>
        <dbReference type="PROSITE" id="PS50110"/>
    </source>
</evidence>
<evidence type="ECO:0000256" key="5">
    <source>
        <dbReference type="ARBA" id="ARBA00022777"/>
    </source>
</evidence>
<feature type="modified residue" description="4-aspartylphosphate" evidence="7">
    <location>
        <position position="482"/>
    </location>
</feature>
<keyword evidence="10" id="KW-0067">ATP-binding</keyword>
<evidence type="ECO:0000313" key="10">
    <source>
        <dbReference type="EMBL" id="UOF00656.1"/>
    </source>
</evidence>
<dbReference type="SUPFAM" id="SSF47384">
    <property type="entry name" value="Homodimeric domain of signal transducing histidine kinase"/>
    <property type="match status" value="1"/>
</dbReference>
<dbReference type="InterPro" id="IPR036097">
    <property type="entry name" value="HisK_dim/P_sf"/>
</dbReference>